<evidence type="ECO:0000259" key="1">
    <source>
        <dbReference type="Pfam" id="PF04480"/>
    </source>
</evidence>
<gene>
    <name evidence="2" type="ORF">ACFSCS_05565</name>
</gene>
<evidence type="ECO:0000313" key="2">
    <source>
        <dbReference type="EMBL" id="MFD1889659.1"/>
    </source>
</evidence>
<keyword evidence="2" id="KW-0255">Endonuclease</keyword>
<protein>
    <submittedName>
        <fullName evidence="2">Endonuclease domain-containing protein</fullName>
    </submittedName>
</protein>
<dbReference type="EMBL" id="JBHUFZ010000011">
    <property type="protein sequence ID" value="MFD1889659.1"/>
    <property type="molecule type" value="Genomic_DNA"/>
</dbReference>
<dbReference type="RefSeq" id="WP_343872729.1">
    <property type="nucleotide sequence ID" value="NZ_BAAAIX010000009.1"/>
</dbReference>
<keyword evidence="2" id="KW-0378">Hydrolase</keyword>
<dbReference type="InterPro" id="IPR011335">
    <property type="entry name" value="Restrct_endonuc-II-like"/>
</dbReference>
<evidence type="ECO:0000313" key="3">
    <source>
        <dbReference type="Proteomes" id="UP001597326"/>
    </source>
</evidence>
<keyword evidence="3" id="KW-1185">Reference proteome</keyword>
<dbReference type="Gene3D" id="3.40.960.10">
    <property type="entry name" value="VSR Endonuclease"/>
    <property type="match status" value="1"/>
</dbReference>
<organism evidence="2 3">
    <name type="scientific">Luteococcus peritonei</name>
    <dbReference type="NCBI Taxonomy" id="88874"/>
    <lineage>
        <taxon>Bacteria</taxon>
        <taxon>Bacillati</taxon>
        <taxon>Actinomycetota</taxon>
        <taxon>Actinomycetes</taxon>
        <taxon>Propionibacteriales</taxon>
        <taxon>Propionibacteriaceae</taxon>
        <taxon>Luteococcus</taxon>
    </lineage>
</organism>
<dbReference type="Pfam" id="PF04480">
    <property type="entry name" value="DUF559"/>
    <property type="match status" value="1"/>
</dbReference>
<dbReference type="GO" id="GO:0004519">
    <property type="term" value="F:endonuclease activity"/>
    <property type="evidence" value="ECO:0007669"/>
    <property type="project" value="UniProtKB-KW"/>
</dbReference>
<dbReference type="InterPro" id="IPR007569">
    <property type="entry name" value="DUF559"/>
</dbReference>
<dbReference type="Proteomes" id="UP001597326">
    <property type="component" value="Unassembled WGS sequence"/>
</dbReference>
<accession>A0ABW4RU93</accession>
<name>A0ABW4RU93_9ACTN</name>
<proteinExistence type="predicted"/>
<comment type="caution">
    <text evidence="2">The sequence shown here is derived from an EMBL/GenBank/DDBJ whole genome shotgun (WGS) entry which is preliminary data.</text>
</comment>
<reference evidence="3" key="1">
    <citation type="journal article" date="2019" name="Int. J. Syst. Evol. Microbiol.">
        <title>The Global Catalogue of Microorganisms (GCM) 10K type strain sequencing project: providing services to taxonomists for standard genome sequencing and annotation.</title>
        <authorList>
            <consortium name="The Broad Institute Genomics Platform"/>
            <consortium name="The Broad Institute Genome Sequencing Center for Infectious Disease"/>
            <person name="Wu L."/>
            <person name="Ma J."/>
        </authorList>
    </citation>
    <scope>NUCLEOTIDE SEQUENCE [LARGE SCALE GENOMIC DNA]</scope>
    <source>
        <strain evidence="3">CAIM 431</strain>
    </source>
</reference>
<feature type="domain" description="DUF559" evidence="1">
    <location>
        <begin position="183"/>
        <end position="271"/>
    </location>
</feature>
<keyword evidence="2" id="KW-0540">Nuclease</keyword>
<sequence>MRAVDEARALLRRGVVRRREHPLLVGALEWLQRQGEAVAVLPGVLVASGAAGELAARVAAVRAWDPDAVVTGLAAARLGYWPEASVGEVVVLTRRRPRPRPGFRFVRATVDPEHVTEVEGVRITSPTWTALWLAAQDEGRATDEALRALRTSPARLAEVLEDLRGRRGTRMRRFVVANSRERPWSPAERTMHQLLHRAGIGGWHGNWRIAVGGRAFYADIAFPEINLVLEFDGFESHSRREVFHADREKALLLMQEGWLVVRFSHTQLADPELFLGFVRQAIAMARRLCAS</sequence>
<dbReference type="SUPFAM" id="SSF52980">
    <property type="entry name" value="Restriction endonuclease-like"/>
    <property type="match status" value="1"/>
</dbReference>